<reference evidence="5 6" key="1">
    <citation type="submission" date="2021-12" db="EMBL/GenBank/DDBJ databases">
        <title>Genome sequencing of bacteria with rrn-lacking chromosome and rrn-plasmid.</title>
        <authorList>
            <person name="Anda M."/>
            <person name="Iwasaki W."/>
        </authorList>
    </citation>
    <scope>NUCLEOTIDE SEQUENCE [LARGE SCALE GENOMIC DNA]</scope>
    <source>
        <strain evidence="5 6">NBRC 101262</strain>
        <plasmid evidence="5 6">pPP8</plasmid>
    </source>
</reference>
<dbReference type="Pfam" id="PF18040">
    <property type="entry name" value="BPA_C"/>
    <property type="match status" value="1"/>
</dbReference>
<keyword evidence="6" id="KW-1185">Reference proteome</keyword>
<feature type="domain" description="Porphyranase beta-sandwich" evidence="3">
    <location>
        <begin position="419"/>
        <end position="519"/>
    </location>
</feature>
<dbReference type="SUPFAM" id="SSF51445">
    <property type="entry name" value="(Trans)glycosidases"/>
    <property type="match status" value="1"/>
</dbReference>
<dbReference type="EMBL" id="AP025300">
    <property type="protein sequence ID" value="BDD02326.1"/>
    <property type="molecule type" value="Genomic_DNA"/>
</dbReference>
<dbReference type="RefSeq" id="WP_338399485.1">
    <property type="nucleotide sequence ID" value="NZ_AP025300.1"/>
</dbReference>
<evidence type="ECO:0008006" key="7">
    <source>
        <dbReference type="Google" id="ProtNLM"/>
    </source>
</evidence>
<dbReference type="Pfam" id="PF18206">
    <property type="entry name" value="Porphyrn_cat_1"/>
    <property type="match status" value="1"/>
</dbReference>
<dbReference type="Pfam" id="PF18962">
    <property type="entry name" value="Por_Secre_tail"/>
    <property type="match status" value="1"/>
</dbReference>
<feature type="domain" description="Beta-porphyranase A C-terminal" evidence="2">
    <location>
        <begin position="533"/>
        <end position="626"/>
    </location>
</feature>
<keyword evidence="1" id="KW-0732">Signal</keyword>
<name>A0ABM7VMV7_9BACT</name>
<dbReference type="InterPro" id="IPR026444">
    <property type="entry name" value="Secre_tail"/>
</dbReference>
<dbReference type="InterPro" id="IPR041224">
    <property type="entry name" value="BPA_C"/>
</dbReference>
<dbReference type="Gene3D" id="3.20.20.80">
    <property type="entry name" value="Glycosidases"/>
    <property type="match status" value="1"/>
</dbReference>
<evidence type="ECO:0000313" key="5">
    <source>
        <dbReference type="EMBL" id="BDD02326.1"/>
    </source>
</evidence>
<dbReference type="InterPro" id="IPR017853">
    <property type="entry name" value="GH"/>
</dbReference>
<feature type="chain" id="PRO_5045433284" description="Beta-agarase" evidence="1">
    <location>
        <begin position="27"/>
        <end position="722"/>
    </location>
</feature>
<evidence type="ECO:0000313" key="6">
    <source>
        <dbReference type="Proteomes" id="UP001354989"/>
    </source>
</evidence>
<feature type="signal peptide" evidence="1">
    <location>
        <begin position="1"/>
        <end position="26"/>
    </location>
</feature>
<evidence type="ECO:0000259" key="4">
    <source>
        <dbReference type="Pfam" id="PF18962"/>
    </source>
</evidence>
<dbReference type="InterPro" id="IPR013780">
    <property type="entry name" value="Glyco_hydro_b"/>
</dbReference>
<dbReference type="InterPro" id="IPR040527">
    <property type="entry name" value="Beta-sand_Porphyrn"/>
</dbReference>
<evidence type="ECO:0000259" key="3">
    <source>
        <dbReference type="Pfam" id="PF18206"/>
    </source>
</evidence>
<sequence length="722" mass="82157">MRNRPYTKTHFLILLGILLSVGTSVAQRVTVTIDPSIQKYVGEVTELERSKYFNMHTRWNDGDFTLEEMEEMRDVYGIGFGRSFWGPYSFAASKNNGQVGKYPTDDDLIDGWASQNINSMMNHIHAPATVDKTRSVITEHPGNVVRWSIDTNEGAKWAAEYFKRFFNDQLLPSHFEPMNEPFVHAGDDVFKEEQPDEAKMRQRMAEWFGAIGKEFHEQGIKTKVIGYSSAWPSMELWDFGHWESRMKMFMDVAGEYMDAFATHIYDGINVKGDHTLRSGSNSKAILDMIETYSMIKWGKVKPHAITEFGGIEQGYGDHYSDLRSVQSIKSINHIMMELIEREDRVDLAIPFITGKAIWHINPENNYEPYGAALKVPIDGQIGQPVGPNTKWRFTPRIHFFALWSDVKGKRISNISSDPDIQTQAFLDDNKVHLILNNLDDKNQKSIDLRFINGLGNFDEVTQKALKIYDTEMPVYTEETLSIAPQALNMEAGETVVLTYTMNTALQPNNSIHYKTYYNENQIVEIIDGRKMIYQMNGVDLMAGSGEATLQIGINRNHALSKQPRMLFNGHAVTVPTNWAGSDQQYRDSFFGVIDVPIPMSLVKENNTVEITFDDYGGAISTMILRVGTHKTFVAPPLSNDEQGKIDIEVFPTHVNDHFQVNTNNLQVDQLQIIDQMGRIREKKSIKSAQKQFRVDNLSLSKGIYFVKLSGLSGEFSKRIIVM</sequence>
<gene>
    <name evidence="5" type="ORF">PEPS_46060</name>
</gene>
<proteinExistence type="predicted"/>
<dbReference type="NCBIfam" id="TIGR04183">
    <property type="entry name" value="Por_Secre_tail"/>
    <property type="match status" value="1"/>
</dbReference>
<protein>
    <recommendedName>
        <fullName evidence="7">Beta-agarase</fullName>
    </recommendedName>
</protein>
<evidence type="ECO:0000259" key="2">
    <source>
        <dbReference type="Pfam" id="PF18040"/>
    </source>
</evidence>
<keyword evidence="5" id="KW-0614">Plasmid</keyword>
<dbReference type="Gene3D" id="2.60.120.1200">
    <property type="match status" value="1"/>
</dbReference>
<geneLocation type="plasmid" evidence="5 6">
    <name>pPP8</name>
</geneLocation>
<evidence type="ECO:0000256" key="1">
    <source>
        <dbReference type="SAM" id="SignalP"/>
    </source>
</evidence>
<organism evidence="5 6">
    <name type="scientific">Persicobacter psychrovividus</name>
    <dbReference type="NCBI Taxonomy" id="387638"/>
    <lineage>
        <taxon>Bacteria</taxon>
        <taxon>Pseudomonadati</taxon>
        <taxon>Bacteroidota</taxon>
        <taxon>Cytophagia</taxon>
        <taxon>Cytophagales</taxon>
        <taxon>Persicobacteraceae</taxon>
        <taxon>Persicobacter</taxon>
    </lineage>
</organism>
<dbReference type="CDD" id="cd21510">
    <property type="entry name" value="agarase_cat"/>
    <property type="match status" value="1"/>
</dbReference>
<dbReference type="Gene3D" id="2.60.40.1180">
    <property type="entry name" value="Golgi alpha-mannosidase II"/>
    <property type="match status" value="1"/>
</dbReference>
<feature type="domain" description="Secretion system C-terminal sorting" evidence="4">
    <location>
        <begin position="649"/>
        <end position="721"/>
    </location>
</feature>
<dbReference type="Proteomes" id="UP001354989">
    <property type="component" value="Plasmid pPP8"/>
</dbReference>
<accession>A0ABM7VMV7</accession>